<dbReference type="GeneID" id="93580201"/>
<dbReference type="FunFam" id="4.10.240.10:FF:000003">
    <property type="entry name" value="C6 transcription factor (Leu3)"/>
    <property type="match status" value="1"/>
</dbReference>
<dbReference type="PANTHER" id="PTHR31845">
    <property type="entry name" value="FINGER DOMAIN PROTEIN, PUTATIVE-RELATED"/>
    <property type="match status" value="1"/>
</dbReference>
<dbReference type="PROSITE" id="PS00463">
    <property type="entry name" value="ZN2_CY6_FUNGAL_1"/>
    <property type="match status" value="1"/>
</dbReference>
<keyword evidence="8" id="KW-0175">Coiled coil</keyword>
<keyword evidence="2" id="KW-0479">Metal-binding</keyword>
<dbReference type="InterPro" id="IPR036864">
    <property type="entry name" value="Zn2-C6_fun-type_DNA-bd_sf"/>
</dbReference>
<dbReference type="Proteomes" id="UP000184499">
    <property type="component" value="Unassembled WGS sequence"/>
</dbReference>
<evidence type="ECO:0000256" key="3">
    <source>
        <dbReference type="ARBA" id="ARBA00022833"/>
    </source>
</evidence>
<dbReference type="InterPro" id="IPR001138">
    <property type="entry name" value="Zn2Cys6_DnaBD"/>
</dbReference>
<reference evidence="12" key="1">
    <citation type="journal article" date="2017" name="Genome Biol.">
        <title>Comparative genomics reveals high biological diversity and specific adaptations in the industrially and medically important fungal genus Aspergillus.</title>
        <authorList>
            <person name="de Vries R.P."/>
            <person name="Riley R."/>
            <person name="Wiebenga A."/>
            <person name="Aguilar-Osorio G."/>
            <person name="Amillis S."/>
            <person name="Uchima C.A."/>
            <person name="Anderluh G."/>
            <person name="Asadollahi M."/>
            <person name="Askin M."/>
            <person name="Barry K."/>
            <person name="Battaglia E."/>
            <person name="Bayram O."/>
            <person name="Benocci T."/>
            <person name="Braus-Stromeyer S.A."/>
            <person name="Caldana C."/>
            <person name="Canovas D."/>
            <person name="Cerqueira G.C."/>
            <person name="Chen F."/>
            <person name="Chen W."/>
            <person name="Choi C."/>
            <person name="Clum A."/>
            <person name="Dos Santos R.A."/>
            <person name="Damasio A.R."/>
            <person name="Diallinas G."/>
            <person name="Emri T."/>
            <person name="Fekete E."/>
            <person name="Flipphi M."/>
            <person name="Freyberg S."/>
            <person name="Gallo A."/>
            <person name="Gournas C."/>
            <person name="Habgood R."/>
            <person name="Hainaut M."/>
            <person name="Harispe M.L."/>
            <person name="Henrissat B."/>
            <person name="Hilden K.S."/>
            <person name="Hope R."/>
            <person name="Hossain A."/>
            <person name="Karabika E."/>
            <person name="Karaffa L."/>
            <person name="Karanyi Z."/>
            <person name="Krasevec N."/>
            <person name="Kuo A."/>
            <person name="Kusch H."/>
            <person name="LaButti K."/>
            <person name="Lagendijk E.L."/>
            <person name="Lapidus A."/>
            <person name="Levasseur A."/>
            <person name="Lindquist E."/>
            <person name="Lipzen A."/>
            <person name="Logrieco A.F."/>
            <person name="MacCabe A."/>
            <person name="Maekelae M.R."/>
            <person name="Malavazi I."/>
            <person name="Melin P."/>
            <person name="Meyer V."/>
            <person name="Mielnichuk N."/>
            <person name="Miskei M."/>
            <person name="Molnar A.P."/>
            <person name="Mule G."/>
            <person name="Ngan C.Y."/>
            <person name="Orejas M."/>
            <person name="Orosz E."/>
            <person name="Ouedraogo J.P."/>
            <person name="Overkamp K.M."/>
            <person name="Park H.-S."/>
            <person name="Perrone G."/>
            <person name="Piumi F."/>
            <person name="Punt P.J."/>
            <person name="Ram A.F."/>
            <person name="Ramon A."/>
            <person name="Rauscher S."/>
            <person name="Record E."/>
            <person name="Riano-Pachon D.M."/>
            <person name="Robert V."/>
            <person name="Roehrig J."/>
            <person name="Ruller R."/>
            <person name="Salamov A."/>
            <person name="Salih N.S."/>
            <person name="Samson R.A."/>
            <person name="Sandor E."/>
            <person name="Sanguinetti M."/>
            <person name="Schuetze T."/>
            <person name="Sepcic K."/>
            <person name="Shelest E."/>
            <person name="Sherlock G."/>
            <person name="Sophianopoulou V."/>
            <person name="Squina F.M."/>
            <person name="Sun H."/>
            <person name="Susca A."/>
            <person name="Todd R.B."/>
            <person name="Tsang A."/>
            <person name="Unkles S.E."/>
            <person name="van de Wiele N."/>
            <person name="van Rossen-Uffink D."/>
            <person name="Oliveira J.V."/>
            <person name="Vesth T.C."/>
            <person name="Visser J."/>
            <person name="Yu J.-H."/>
            <person name="Zhou M."/>
            <person name="Andersen M.R."/>
            <person name="Archer D.B."/>
            <person name="Baker S.E."/>
            <person name="Benoit I."/>
            <person name="Brakhage A.A."/>
            <person name="Braus G.H."/>
            <person name="Fischer R."/>
            <person name="Frisvad J.C."/>
            <person name="Goldman G.H."/>
            <person name="Houbraken J."/>
            <person name="Oakley B."/>
            <person name="Pocsi I."/>
            <person name="Scazzocchio C."/>
            <person name="Seiboth B."/>
            <person name="vanKuyk P.A."/>
            <person name="Wortman J."/>
            <person name="Dyer P.S."/>
            <person name="Grigoriev I.V."/>
        </authorList>
    </citation>
    <scope>NUCLEOTIDE SEQUENCE [LARGE SCALE GENOMIC DNA]</scope>
    <source>
        <strain evidence="12">CBS 101740 / IMI 381727 / IBT 21946</strain>
    </source>
</reference>
<evidence type="ECO:0000256" key="1">
    <source>
        <dbReference type="ARBA" id="ARBA00004123"/>
    </source>
</evidence>
<evidence type="ECO:0000256" key="4">
    <source>
        <dbReference type="ARBA" id="ARBA00023015"/>
    </source>
</evidence>
<keyword evidence="5" id="KW-0238">DNA-binding</keyword>
<evidence type="ECO:0000256" key="8">
    <source>
        <dbReference type="SAM" id="Coils"/>
    </source>
</evidence>
<evidence type="ECO:0000313" key="12">
    <source>
        <dbReference type="Proteomes" id="UP000184499"/>
    </source>
</evidence>
<keyword evidence="4" id="KW-0805">Transcription regulation</keyword>
<gene>
    <name evidence="11" type="ORF">ASPBRDRAFT_57226</name>
</gene>
<name>A0A1L9UDE7_ASPBC</name>
<dbReference type="SUPFAM" id="SSF57701">
    <property type="entry name" value="Zn2/Cys6 DNA-binding domain"/>
    <property type="match status" value="1"/>
</dbReference>
<dbReference type="GO" id="GO:0008270">
    <property type="term" value="F:zinc ion binding"/>
    <property type="evidence" value="ECO:0007669"/>
    <property type="project" value="InterPro"/>
</dbReference>
<dbReference type="GO" id="GO:0000981">
    <property type="term" value="F:DNA-binding transcription factor activity, RNA polymerase II-specific"/>
    <property type="evidence" value="ECO:0007669"/>
    <property type="project" value="InterPro"/>
</dbReference>
<keyword evidence="6" id="KW-0804">Transcription</keyword>
<evidence type="ECO:0000256" key="5">
    <source>
        <dbReference type="ARBA" id="ARBA00023125"/>
    </source>
</evidence>
<dbReference type="PANTHER" id="PTHR31845:SF21">
    <property type="entry name" value="REGULATORY PROTEIN LEU3"/>
    <property type="match status" value="1"/>
</dbReference>
<dbReference type="RefSeq" id="XP_067476832.1">
    <property type="nucleotide sequence ID" value="XM_067627713.1"/>
</dbReference>
<evidence type="ECO:0000256" key="2">
    <source>
        <dbReference type="ARBA" id="ARBA00022723"/>
    </source>
</evidence>
<dbReference type="VEuPathDB" id="FungiDB:ASPBRDRAFT_57226"/>
<dbReference type="PROSITE" id="PS50048">
    <property type="entry name" value="ZN2_CY6_FUNGAL_2"/>
    <property type="match status" value="1"/>
</dbReference>
<dbReference type="GO" id="GO:0005634">
    <property type="term" value="C:nucleus"/>
    <property type="evidence" value="ECO:0007669"/>
    <property type="project" value="UniProtKB-SubCell"/>
</dbReference>
<keyword evidence="3" id="KW-0862">Zinc</keyword>
<evidence type="ECO:0000256" key="6">
    <source>
        <dbReference type="ARBA" id="ARBA00023163"/>
    </source>
</evidence>
<dbReference type="Pfam" id="PF00172">
    <property type="entry name" value="Zn_clus"/>
    <property type="match status" value="1"/>
</dbReference>
<dbReference type="SMART" id="SM00066">
    <property type="entry name" value="GAL4"/>
    <property type="match status" value="1"/>
</dbReference>
<evidence type="ECO:0000313" key="11">
    <source>
        <dbReference type="EMBL" id="OJJ69583.1"/>
    </source>
</evidence>
<proteinExistence type="predicted"/>
<dbReference type="OMA" id="ILDAVWW"/>
<feature type="region of interest" description="Disordered" evidence="9">
    <location>
        <begin position="718"/>
        <end position="761"/>
    </location>
</feature>
<protein>
    <recommendedName>
        <fullName evidence="10">Zn(2)-C6 fungal-type domain-containing protein</fullName>
    </recommendedName>
</protein>
<feature type="coiled-coil region" evidence="8">
    <location>
        <begin position="103"/>
        <end position="130"/>
    </location>
</feature>
<keyword evidence="7" id="KW-0539">Nucleus</keyword>
<feature type="region of interest" description="Disordered" evidence="9">
    <location>
        <begin position="1"/>
        <end position="35"/>
    </location>
</feature>
<evidence type="ECO:0000259" key="10">
    <source>
        <dbReference type="PROSITE" id="PS50048"/>
    </source>
</evidence>
<dbReference type="Gene3D" id="4.10.240.10">
    <property type="entry name" value="Zn(2)-C6 fungal-type DNA-binding domain"/>
    <property type="match status" value="1"/>
</dbReference>
<evidence type="ECO:0000256" key="9">
    <source>
        <dbReference type="SAM" id="MobiDB-lite"/>
    </source>
</evidence>
<sequence length="761" mass="84674">MALSPRAAREANLGRRRLQHSSSQQQQQYEPPDRRARACIQETSFEMISSERTPSPSVKRGKKACTECRQQKAKCDAYLNPNQACSRCSKMNIRCIISDPFRREHKRKRLSELEQETDELRRRLRYTQSDPSRPSPIAMLTAAAEMEVNSTAVEGDLVFQTQSQTPPFEDSQHVIPSPGLGPPLPGPEMVSSVRTPDATEPRSLNNVYLTGSEIDELFQNFFHQYASFLPILDAETTPNAYYTQSQFLFWSIVGTASRTYSKNPTLLTALARNVNEMALLSIISGNSAWHSLQGLLLVLTWPLPKDETMVDVTFPLSGMLLHIAMQNGLHIPMSSHEFFKRRRLPAPSEAEMIRRSELWAHCVIVYQRACVMKGQPPRSLADLEPDGDAKHSLFQRISPSLVLELKCEDLKTRCGTAALELGVRNISPDQERSLDILLRAYDAQALDLEAQAFSAYDRFATSLCRLSIQILHLFRNPSSFSSGCLAALTTAACDTISSIQILGQSMAGFATSPTQMNYALLLASSALLRVLKGPQWATMDVDKAKSSYFNAINLAKQMSVDNFDIAAKTAMVLSQLWNSTKVFRKADGSEYLALRIRSRLVVSPVIDTVWWWREEFDPQFHSTATSQTNIPEGIAMQPARYARLLTHLPCPAGTDANRDNPGISGNAPGGSTDRLDFSYFDEQFQADFEWALTDEFLFAPTEPLDGKAIIRSTYRGGLTSSLSRDSGKKEAGLQGTLDHGMEKHKVQASRATQRSPVGAGS</sequence>
<accession>A0A1L9UDE7</accession>
<feature type="domain" description="Zn(2)-C6 fungal-type" evidence="10">
    <location>
        <begin position="64"/>
        <end position="97"/>
    </location>
</feature>
<dbReference type="OrthoDB" id="3163292at2759"/>
<dbReference type="AlphaFoldDB" id="A0A1L9UDE7"/>
<dbReference type="CDD" id="cd12148">
    <property type="entry name" value="fungal_TF_MHR"/>
    <property type="match status" value="1"/>
</dbReference>
<dbReference type="CDD" id="cd00067">
    <property type="entry name" value="GAL4"/>
    <property type="match status" value="1"/>
</dbReference>
<dbReference type="GO" id="GO:0000976">
    <property type="term" value="F:transcription cis-regulatory region binding"/>
    <property type="evidence" value="ECO:0007669"/>
    <property type="project" value="TreeGrafter"/>
</dbReference>
<dbReference type="EMBL" id="KV878688">
    <property type="protein sequence ID" value="OJJ69583.1"/>
    <property type="molecule type" value="Genomic_DNA"/>
</dbReference>
<dbReference type="GO" id="GO:0001216">
    <property type="term" value="F:DNA-binding transcription activator activity"/>
    <property type="evidence" value="ECO:0007669"/>
    <property type="project" value="UniProtKB-ARBA"/>
</dbReference>
<organism evidence="11 12">
    <name type="scientific">Aspergillus brasiliensis (strain CBS 101740 / IMI 381727 / IBT 21946)</name>
    <dbReference type="NCBI Taxonomy" id="767769"/>
    <lineage>
        <taxon>Eukaryota</taxon>
        <taxon>Fungi</taxon>
        <taxon>Dikarya</taxon>
        <taxon>Ascomycota</taxon>
        <taxon>Pezizomycotina</taxon>
        <taxon>Eurotiomycetes</taxon>
        <taxon>Eurotiomycetidae</taxon>
        <taxon>Eurotiales</taxon>
        <taxon>Aspergillaceae</taxon>
        <taxon>Aspergillus</taxon>
        <taxon>Aspergillus subgen. Circumdati</taxon>
    </lineage>
</organism>
<keyword evidence="12" id="KW-1185">Reference proteome</keyword>
<evidence type="ECO:0000256" key="7">
    <source>
        <dbReference type="ARBA" id="ARBA00023242"/>
    </source>
</evidence>
<comment type="subcellular location">
    <subcellularLocation>
        <location evidence="1">Nucleus</location>
    </subcellularLocation>
</comment>
<dbReference type="InterPro" id="IPR051089">
    <property type="entry name" value="prtT"/>
</dbReference>